<organism evidence="1 2">
    <name type="scientific">Methylomonas koyamae</name>
    <dbReference type="NCBI Taxonomy" id="702114"/>
    <lineage>
        <taxon>Bacteria</taxon>
        <taxon>Pseudomonadati</taxon>
        <taxon>Pseudomonadota</taxon>
        <taxon>Gammaproteobacteria</taxon>
        <taxon>Methylococcales</taxon>
        <taxon>Methylococcaceae</taxon>
        <taxon>Methylomonas</taxon>
    </lineage>
</organism>
<protein>
    <submittedName>
        <fullName evidence="1">Uncharacterized protein</fullName>
    </submittedName>
</protein>
<sequence length="71" mass="7564">MDGRISEREFVEFELGHQQSTATTASNARDQFAGVGKPGKALFKANMTTNAAGAALLYRYGNRATAKGRVG</sequence>
<accession>A0A177NPH8</accession>
<comment type="caution">
    <text evidence="1">The sequence shown here is derived from an EMBL/GenBank/DDBJ whole genome shotgun (WGS) entry which is preliminary data.</text>
</comment>
<keyword evidence="2" id="KW-1185">Reference proteome</keyword>
<evidence type="ECO:0000313" key="2">
    <source>
        <dbReference type="Proteomes" id="UP000077628"/>
    </source>
</evidence>
<name>A0A177NPH8_9GAMM</name>
<gene>
    <name evidence="1" type="ORF">A1355_03245</name>
</gene>
<evidence type="ECO:0000313" key="1">
    <source>
        <dbReference type="EMBL" id="OAI19976.1"/>
    </source>
</evidence>
<reference evidence="2" key="1">
    <citation type="submission" date="2016-03" db="EMBL/GenBank/DDBJ databases">
        <authorList>
            <person name="Heylen K."/>
            <person name="De Vos P."/>
            <person name="Vekeman B."/>
        </authorList>
    </citation>
    <scope>NUCLEOTIDE SEQUENCE [LARGE SCALE GENOMIC DNA]</scope>
    <source>
        <strain evidence="2">R-45383</strain>
    </source>
</reference>
<dbReference type="Proteomes" id="UP000077628">
    <property type="component" value="Unassembled WGS sequence"/>
</dbReference>
<dbReference type="EMBL" id="LUUK01000151">
    <property type="protein sequence ID" value="OAI19976.1"/>
    <property type="molecule type" value="Genomic_DNA"/>
</dbReference>
<dbReference type="AlphaFoldDB" id="A0A177NPH8"/>
<proteinExistence type="predicted"/>